<dbReference type="InterPro" id="IPR013922">
    <property type="entry name" value="Cyclin_PHO80-like"/>
</dbReference>
<dbReference type="Proteomes" id="UP000237144">
    <property type="component" value="Unassembled WGS sequence"/>
</dbReference>
<dbReference type="InterPro" id="IPR036915">
    <property type="entry name" value="Cyclin-like_sf"/>
</dbReference>
<dbReference type="PANTHER" id="PTHR15615">
    <property type="match status" value="1"/>
</dbReference>
<evidence type="ECO:0000313" key="2">
    <source>
        <dbReference type="EMBL" id="POY76701.1"/>
    </source>
</evidence>
<dbReference type="CDD" id="cd20557">
    <property type="entry name" value="CYCLIN_ScPCL1-like"/>
    <property type="match status" value="1"/>
</dbReference>
<feature type="compositionally biased region" description="Polar residues" evidence="1">
    <location>
        <begin position="265"/>
        <end position="281"/>
    </location>
</feature>
<organism evidence="2 3">
    <name type="scientific">Rhodotorula taiwanensis</name>
    <dbReference type="NCBI Taxonomy" id="741276"/>
    <lineage>
        <taxon>Eukaryota</taxon>
        <taxon>Fungi</taxon>
        <taxon>Dikarya</taxon>
        <taxon>Basidiomycota</taxon>
        <taxon>Pucciniomycotina</taxon>
        <taxon>Microbotryomycetes</taxon>
        <taxon>Sporidiobolales</taxon>
        <taxon>Sporidiobolaceae</taxon>
        <taxon>Rhodotorula</taxon>
    </lineage>
</organism>
<gene>
    <name evidence="2" type="ORF">BMF94_0293</name>
</gene>
<dbReference type="GO" id="GO:0016538">
    <property type="term" value="F:cyclin-dependent protein serine/threonine kinase regulator activity"/>
    <property type="evidence" value="ECO:0007669"/>
    <property type="project" value="TreeGrafter"/>
</dbReference>
<dbReference type="Gene3D" id="1.10.472.10">
    <property type="entry name" value="Cyclin-like"/>
    <property type="match status" value="1"/>
</dbReference>
<comment type="caution">
    <text evidence="2">The sequence shown here is derived from an EMBL/GenBank/DDBJ whole genome shotgun (WGS) entry which is preliminary data.</text>
</comment>
<name>A0A2S5BIV1_9BASI</name>
<dbReference type="OrthoDB" id="10250320at2759"/>
<dbReference type="GO" id="GO:0019901">
    <property type="term" value="F:protein kinase binding"/>
    <property type="evidence" value="ECO:0007669"/>
    <property type="project" value="InterPro"/>
</dbReference>
<dbReference type="PANTHER" id="PTHR15615:SF10">
    <property type="entry name" value="PHO85 CYCLIN-2-RELATED"/>
    <property type="match status" value="1"/>
</dbReference>
<evidence type="ECO:0000313" key="3">
    <source>
        <dbReference type="Proteomes" id="UP000237144"/>
    </source>
</evidence>
<feature type="region of interest" description="Disordered" evidence="1">
    <location>
        <begin position="206"/>
        <end position="281"/>
    </location>
</feature>
<keyword evidence="3" id="KW-1185">Reference proteome</keyword>
<dbReference type="GO" id="GO:0005634">
    <property type="term" value="C:nucleus"/>
    <property type="evidence" value="ECO:0007669"/>
    <property type="project" value="TreeGrafter"/>
</dbReference>
<dbReference type="STRING" id="741276.A0A2S5BIV1"/>
<dbReference type="GO" id="GO:0000307">
    <property type="term" value="C:cyclin-dependent protein kinase holoenzyme complex"/>
    <property type="evidence" value="ECO:0007669"/>
    <property type="project" value="TreeGrafter"/>
</dbReference>
<reference evidence="2 3" key="1">
    <citation type="journal article" date="2018" name="Front. Microbiol.">
        <title>Prospects for Fungal Bioremediation of Acidic Radioactive Waste Sites: Characterization and Genome Sequence of Rhodotorula taiwanensis MD1149.</title>
        <authorList>
            <person name="Tkavc R."/>
            <person name="Matrosova V.Y."/>
            <person name="Grichenko O.E."/>
            <person name="Gostincar C."/>
            <person name="Volpe R.P."/>
            <person name="Klimenkova P."/>
            <person name="Gaidamakova E.K."/>
            <person name="Zhou C.E."/>
            <person name="Stewart B.J."/>
            <person name="Lyman M.G."/>
            <person name="Malfatti S.A."/>
            <person name="Rubinfeld B."/>
            <person name="Courtot M."/>
            <person name="Singh J."/>
            <person name="Dalgard C.L."/>
            <person name="Hamilton T."/>
            <person name="Frey K.G."/>
            <person name="Gunde-Cimerman N."/>
            <person name="Dugan L."/>
            <person name="Daly M.J."/>
        </authorList>
    </citation>
    <scope>NUCLEOTIDE SEQUENCE [LARGE SCALE GENOMIC DNA]</scope>
    <source>
        <strain evidence="2 3">MD1149</strain>
    </source>
</reference>
<dbReference type="EMBL" id="PJQD01000002">
    <property type="protein sequence ID" value="POY76701.1"/>
    <property type="molecule type" value="Genomic_DNA"/>
</dbReference>
<proteinExistence type="predicted"/>
<evidence type="ECO:0000256" key="1">
    <source>
        <dbReference type="SAM" id="MobiDB-lite"/>
    </source>
</evidence>
<dbReference type="Pfam" id="PF08613">
    <property type="entry name" value="Cyclin"/>
    <property type="match status" value="1"/>
</dbReference>
<protein>
    <submittedName>
        <fullName evidence="2">Uncharacterized protein</fullName>
    </submittedName>
</protein>
<dbReference type="SUPFAM" id="SSF47954">
    <property type="entry name" value="Cyclin-like"/>
    <property type="match status" value="1"/>
</dbReference>
<sequence>MAAPAVATAPHLSVRRHPASLVPRCLHEPSLLELVRCPVSADMISYIAQRTVDVIPCGPIPYQEPMSPPTTPSRGEYEAPEVQASVAHPAVPPLEAFISILVQKSNVQVPTLLSTLVYLDRLRSRLPEVAHGMESTRHRVFLATLIVAAKNLNDSSPKNKHWTHYAGIFPLGEVNLMERQLLFLLDFDLTITEPELMHHFAPFLPRVTSKPRPRTRPPPSSSAIPLRDVACETVRIPARRKSNEQLATPPTSRRRISPRVDPLASQVSPTDSLSSVSTASPITPLDDVSPRALLPPIHVVAPVPYPLHDLHPARPLGRPASLIRSAFSKHLGRRTSAPAFTTFEDHEHSLV</sequence>
<dbReference type="AlphaFoldDB" id="A0A2S5BIV1"/>
<accession>A0A2S5BIV1</accession>